<keyword evidence="4" id="KW-0808">Transferase</keyword>
<gene>
    <name evidence="11" type="ORF">HNR30_008108</name>
</gene>
<evidence type="ECO:0000259" key="10">
    <source>
        <dbReference type="SMART" id="SM00387"/>
    </source>
</evidence>
<evidence type="ECO:0000256" key="2">
    <source>
        <dbReference type="ARBA" id="ARBA00012438"/>
    </source>
</evidence>
<dbReference type="Gene3D" id="1.20.5.1930">
    <property type="match status" value="1"/>
</dbReference>
<evidence type="ECO:0000256" key="7">
    <source>
        <dbReference type="ARBA" id="ARBA00022840"/>
    </source>
</evidence>
<dbReference type="EMBL" id="JACDUR010000009">
    <property type="protein sequence ID" value="MBA2896717.1"/>
    <property type="molecule type" value="Genomic_DNA"/>
</dbReference>
<keyword evidence="12" id="KW-1185">Reference proteome</keyword>
<dbReference type="RefSeq" id="WP_312894992.1">
    <property type="nucleotide sequence ID" value="NZ_BAABAM010000008.1"/>
</dbReference>
<dbReference type="EC" id="2.7.13.3" evidence="2"/>
<keyword evidence="8" id="KW-0902">Two-component regulatory system</keyword>
<evidence type="ECO:0000256" key="5">
    <source>
        <dbReference type="ARBA" id="ARBA00022741"/>
    </source>
</evidence>
<evidence type="ECO:0000256" key="6">
    <source>
        <dbReference type="ARBA" id="ARBA00022777"/>
    </source>
</evidence>
<sequence length="391" mass="41503">MSGNIAMRRVGGVVTGLLLGLAELAFVCVAWPATLLSRCRGRGGAVERLAGRWLARLLAAERWRLRRWFDYEAGQGRGGYGYLAVRGLLGVVAGYGFAAAVFLTGLLLAGAVWDLVRGASEPVRVMLPGVRVVTSGAAVGLTAAGLLIALVVLEATAVGAAERWLAGRFLGPGEVELMRRRIAELTSTRAGIVRAVDDERRRIERDLHDGVQQRGVALAMLLGRARHELVADDDRTLRRTAELVEEAYGESRRLLDELRSVAWRVYPTALDELGLEAALAGAAERSQVPVTIHHGLTGRLPSEVETAIYFVVRETITNAVKHSGADDILVLLEQEGATVSVSVSDNGRGGADPAGGGLAGLARRVLALDGTFAVRSPEGGPTEVTARLPCA</sequence>
<keyword evidence="9" id="KW-0812">Transmembrane</keyword>
<dbReference type="Proteomes" id="UP000530928">
    <property type="component" value="Unassembled WGS sequence"/>
</dbReference>
<evidence type="ECO:0000313" key="11">
    <source>
        <dbReference type="EMBL" id="MBA2896717.1"/>
    </source>
</evidence>
<feature type="transmembrane region" description="Helical" evidence="9">
    <location>
        <begin position="12"/>
        <end position="33"/>
    </location>
</feature>
<feature type="transmembrane region" description="Helical" evidence="9">
    <location>
        <begin position="133"/>
        <end position="153"/>
    </location>
</feature>
<dbReference type="Pfam" id="PF07730">
    <property type="entry name" value="HisKA_3"/>
    <property type="match status" value="1"/>
</dbReference>
<dbReference type="PANTHER" id="PTHR24421">
    <property type="entry name" value="NITRATE/NITRITE SENSOR PROTEIN NARX-RELATED"/>
    <property type="match status" value="1"/>
</dbReference>
<name>A0A7W0CSV2_9ACTN</name>
<keyword evidence="3" id="KW-0597">Phosphoprotein</keyword>
<evidence type="ECO:0000256" key="4">
    <source>
        <dbReference type="ARBA" id="ARBA00022679"/>
    </source>
</evidence>
<accession>A0A7W0CSV2</accession>
<dbReference type="GO" id="GO:0016020">
    <property type="term" value="C:membrane"/>
    <property type="evidence" value="ECO:0007669"/>
    <property type="project" value="InterPro"/>
</dbReference>
<comment type="catalytic activity">
    <reaction evidence="1">
        <text>ATP + protein L-histidine = ADP + protein N-phospho-L-histidine.</text>
        <dbReference type="EC" id="2.7.13.3"/>
    </reaction>
</comment>
<keyword evidence="7" id="KW-0067">ATP-binding</keyword>
<keyword evidence="5" id="KW-0547">Nucleotide-binding</keyword>
<dbReference type="AlphaFoldDB" id="A0A7W0CSV2"/>
<protein>
    <recommendedName>
        <fullName evidence="2">histidine kinase</fullName>
        <ecNumber evidence="2">2.7.13.3</ecNumber>
    </recommendedName>
</protein>
<dbReference type="InterPro" id="IPR011712">
    <property type="entry name" value="Sig_transdc_His_kin_sub3_dim/P"/>
</dbReference>
<feature type="transmembrane region" description="Helical" evidence="9">
    <location>
        <begin position="87"/>
        <end position="113"/>
    </location>
</feature>
<dbReference type="SMART" id="SM00387">
    <property type="entry name" value="HATPase_c"/>
    <property type="match status" value="1"/>
</dbReference>
<dbReference type="InterPro" id="IPR036890">
    <property type="entry name" value="HATPase_C_sf"/>
</dbReference>
<feature type="domain" description="Histidine kinase/HSP90-like ATPase" evidence="10">
    <location>
        <begin position="303"/>
        <end position="391"/>
    </location>
</feature>
<evidence type="ECO:0000256" key="8">
    <source>
        <dbReference type="ARBA" id="ARBA00023012"/>
    </source>
</evidence>
<dbReference type="GO" id="GO:0000155">
    <property type="term" value="F:phosphorelay sensor kinase activity"/>
    <property type="evidence" value="ECO:0007669"/>
    <property type="project" value="InterPro"/>
</dbReference>
<evidence type="ECO:0000256" key="3">
    <source>
        <dbReference type="ARBA" id="ARBA00022553"/>
    </source>
</evidence>
<comment type="caution">
    <text evidence="11">The sequence shown here is derived from an EMBL/GenBank/DDBJ whole genome shotgun (WGS) entry which is preliminary data.</text>
</comment>
<dbReference type="InterPro" id="IPR003594">
    <property type="entry name" value="HATPase_dom"/>
</dbReference>
<proteinExistence type="predicted"/>
<organism evidence="11 12">
    <name type="scientific">Nonomuraea soli</name>
    <dbReference type="NCBI Taxonomy" id="1032476"/>
    <lineage>
        <taxon>Bacteria</taxon>
        <taxon>Bacillati</taxon>
        <taxon>Actinomycetota</taxon>
        <taxon>Actinomycetes</taxon>
        <taxon>Streptosporangiales</taxon>
        <taxon>Streptosporangiaceae</taxon>
        <taxon>Nonomuraea</taxon>
    </lineage>
</organism>
<dbReference type="GO" id="GO:0046983">
    <property type="term" value="F:protein dimerization activity"/>
    <property type="evidence" value="ECO:0007669"/>
    <property type="project" value="InterPro"/>
</dbReference>
<dbReference type="GO" id="GO:0005524">
    <property type="term" value="F:ATP binding"/>
    <property type="evidence" value="ECO:0007669"/>
    <property type="project" value="UniProtKB-KW"/>
</dbReference>
<dbReference type="Gene3D" id="3.30.565.10">
    <property type="entry name" value="Histidine kinase-like ATPase, C-terminal domain"/>
    <property type="match status" value="1"/>
</dbReference>
<keyword evidence="9" id="KW-1133">Transmembrane helix</keyword>
<dbReference type="CDD" id="cd16917">
    <property type="entry name" value="HATPase_UhpB-NarQ-NarX-like"/>
    <property type="match status" value="1"/>
</dbReference>
<dbReference type="InterPro" id="IPR050482">
    <property type="entry name" value="Sensor_HK_TwoCompSys"/>
</dbReference>
<dbReference type="SUPFAM" id="SSF55874">
    <property type="entry name" value="ATPase domain of HSP90 chaperone/DNA topoisomerase II/histidine kinase"/>
    <property type="match status" value="1"/>
</dbReference>
<keyword evidence="9" id="KW-0472">Membrane</keyword>
<evidence type="ECO:0000256" key="1">
    <source>
        <dbReference type="ARBA" id="ARBA00000085"/>
    </source>
</evidence>
<reference evidence="11 12" key="1">
    <citation type="submission" date="2020-07" db="EMBL/GenBank/DDBJ databases">
        <title>Genomic Encyclopedia of Type Strains, Phase IV (KMG-IV): sequencing the most valuable type-strain genomes for metagenomic binning, comparative biology and taxonomic classification.</title>
        <authorList>
            <person name="Goeker M."/>
        </authorList>
    </citation>
    <scope>NUCLEOTIDE SEQUENCE [LARGE SCALE GENOMIC DNA]</scope>
    <source>
        <strain evidence="11 12">DSM 45533</strain>
    </source>
</reference>
<keyword evidence="6 11" id="KW-0418">Kinase</keyword>
<evidence type="ECO:0000256" key="9">
    <source>
        <dbReference type="SAM" id="Phobius"/>
    </source>
</evidence>
<evidence type="ECO:0000313" key="12">
    <source>
        <dbReference type="Proteomes" id="UP000530928"/>
    </source>
</evidence>
<dbReference type="Pfam" id="PF02518">
    <property type="entry name" value="HATPase_c"/>
    <property type="match status" value="1"/>
</dbReference>
<dbReference type="PANTHER" id="PTHR24421:SF10">
    <property type="entry name" value="NITRATE_NITRITE SENSOR PROTEIN NARQ"/>
    <property type="match status" value="1"/>
</dbReference>